<reference evidence="1 2" key="1">
    <citation type="journal article" date="2013" name="Genome Announc.">
        <title>Genome Sequence of the Sulfate-Reducing Bacterium Desulfotomaculum hydrothermale Lam5(T).</title>
        <authorList>
            <person name="Amin O."/>
            <person name="Fardeau M.L."/>
            <person name="Valette O."/>
            <person name="Hirschler-Rea A."/>
            <person name="Barbe V."/>
            <person name="Medigue C."/>
            <person name="Vacherie B."/>
            <person name="Ollivier B."/>
            <person name="Bertin P.N."/>
            <person name="Dolla A."/>
        </authorList>
    </citation>
    <scope>NUCLEOTIDE SEQUENCE [LARGE SCALE GENOMIC DNA]</scope>
    <source>
        <strain evidence="2">Lam5 / DSM 18033</strain>
    </source>
</reference>
<dbReference type="RefSeq" id="WP_008413296.1">
    <property type="nucleotide sequence ID" value="NZ_CAOS01000014.1"/>
</dbReference>
<dbReference type="InterPro" id="IPR010813">
    <property type="entry name" value="DUF1413"/>
</dbReference>
<dbReference type="Proteomes" id="UP000009315">
    <property type="component" value="Unassembled WGS sequence"/>
</dbReference>
<comment type="caution">
    <text evidence="1">The sequence shown here is derived from an EMBL/GenBank/DDBJ whole genome shotgun (WGS) entry which is preliminary data.</text>
</comment>
<dbReference type="STRING" id="1121428.DESHY_70118"/>
<dbReference type="EMBL" id="CAOS01000014">
    <property type="protein sequence ID" value="CCO09332.1"/>
    <property type="molecule type" value="Genomic_DNA"/>
</dbReference>
<gene>
    <name evidence="1" type="ORF">DESHY_70118</name>
</gene>
<proteinExistence type="predicted"/>
<evidence type="ECO:0000313" key="2">
    <source>
        <dbReference type="Proteomes" id="UP000009315"/>
    </source>
</evidence>
<accession>K8E0Y8</accession>
<name>K8E0Y8_9FIRM</name>
<dbReference type="eggNOG" id="ENOG50334TT">
    <property type="taxonomic scope" value="Bacteria"/>
</dbReference>
<organism evidence="1 2">
    <name type="scientific">Desulforamulus hydrothermalis Lam5 = DSM 18033</name>
    <dbReference type="NCBI Taxonomy" id="1121428"/>
    <lineage>
        <taxon>Bacteria</taxon>
        <taxon>Bacillati</taxon>
        <taxon>Bacillota</taxon>
        <taxon>Clostridia</taxon>
        <taxon>Eubacteriales</taxon>
        <taxon>Peptococcaceae</taxon>
        <taxon>Desulforamulus</taxon>
    </lineage>
</organism>
<dbReference type="Pfam" id="PF07205">
    <property type="entry name" value="DUF1413"/>
    <property type="match status" value="1"/>
</dbReference>
<dbReference type="AlphaFoldDB" id="K8E0Y8"/>
<protein>
    <submittedName>
        <fullName evidence="1">Uncharacterized protein</fullName>
    </submittedName>
</protein>
<sequence length="117" mass="13346">MAKLIQVSFTDDEYNELERRARDSGVSITHFIKSRVLENTEFQKWFSELLLRVERIPTGTNFNIKAVLATDWININKGVRLALGRAFYNHVIAGKVTGVKATDKDSANTQWYVKGVN</sequence>
<evidence type="ECO:0000313" key="1">
    <source>
        <dbReference type="EMBL" id="CCO09332.1"/>
    </source>
</evidence>
<keyword evidence="2" id="KW-1185">Reference proteome</keyword>